<evidence type="ECO:0000313" key="6">
    <source>
        <dbReference type="EMBL" id="KAK9814823.1"/>
    </source>
</evidence>
<accession>A0AAW1Q2V7</accession>
<dbReference type="Gene3D" id="3.40.50.11350">
    <property type="match status" value="1"/>
</dbReference>
<keyword evidence="3" id="KW-0294">Fucose metabolism</keyword>
<organism evidence="6 7">
    <name type="scientific">[Myrmecia] bisecta</name>
    <dbReference type="NCBI Taxonomy" id="41462"/>
    <lineage>
        <taxon>Eukaryota</taxon>
        <taxon>Viridiplantae</taxon>
        <taxon>Chlorophyta</taxon>
        <taxon>core chlorophytes</taxon>
        <taxon>Trebouxiophyceae</taxon>
        <taxon>Trebouxiales</taxon>
        <taxon>Trebouxiaceae</taxon>
        <taxon>Myrmecia</taxon>
    </lineage>
</organism>
<evidence type="ECO:0000256" key="4">
    <source>
        <dbReference type="ARBA" id="ARBA00023277"/>
    </source>
</evidence>
<keyword evidence="4" id="KW-0119">Carbohydrate metabolism</keyword>
<evidence type="ECO:0000256" key="3">
    <source>
        <dbReference type="ARBA" id="ARBA00023253"/>
    </source>
</evidence>
<dbReference type="CDD" id="cd11296">
    <property type="entry name" value="O-FucT_like"/>
    <property type="match status" value="1"/>
</dbReference>
<reference evidence="6 7" key="1">
    <citation type="journal article" date="2024" name="Nat. Commun.">
        <title>Phylogenomics reveals the evolutionary origins of lichenization in chlorophyte algae.</title>
        <authorList>
            <person name="Puginier C."/>
            <person name="Libourel C."/>
            <person name="Otte J."/>
            <person name="Skaloud P."/>
            <person name="Haon M."/>
            <person name="Grisel S."/>
            <person name="Petersen M."/>
            <person name="Berrin J.G."/>
            <person name="Delaux P.M."/>
            <person name="Dal Grande F."/>
            <person name="Keller J."/>
        </authorList>
    </citation>
    <scope>NUCLEOTIDE SEQUENCE [LARGE SCALE GENOMIC DNA]</scope>
    <source>
        <strain evidence="6 7">SAG 2043</strain>
    </source>
</reference>
<name>A0AAW1Q2V7_9CHLO</name>
<dbReference type="AlphaFoldDB" id="A0AAW1Q2V7"/>
<evidence type="ECO:0000256" key="2">
    <source>
        <dbReference type="ARBA" id="ARBA00022679"/>
    </source>
</evidence>
<dbReference type="Proteomes" id="UP001489004">
    <property type="component" value="Unassembled WGS sequence"/>
</dbReference>
<dbReference type="GO" id="GO:0016740">
    <property type="term" value="F:transferase activity"/>
    <property type="evidence" value="ECO:0007669"/>
    <property type="project" value="UniProtKB-KW"/>
</dbReference>
<keyword evidence="2" id="KW-0808">Transferase</keyword>
<proteinExistence type="inferred from homology"/>
<protein>
    <recommendedName>
        <fullName evidence="5">O-fucosyltransferase family protein</fullName>
    </recommendedName>
</protein>
<sequence>MIDHGVRVVPVPLPDPPLLASGSVKGQGYNPGYLDYVPRDMPRSHVLNLTATNMMHHPPHDAAQFVAEARQALAEKVASLPPTKPDDPPVPILLRMACALFSIKTVGSPMALAVVQHLAFSKHIQALADKVCQGMAAKLGKSGKASPVFNGVHLRIEEDAMSWLTNFDAGVSQERIWEMYYERCESAEVSRALPLYVASGILQDGAAKLPPQFTELQRRFASSIHHKEMYLTPADTASLDSEQLALIDFLVLATAQRFVGIATSTFSLFLVEYRAIQGVDRIMSGLVDLRSMPQFYYDYLDQAASFSI</sequence>
<evidence type="ECO:0000313" key="7">
    <source>
        <dbReference type="Proteomes" id="UP001489004"/>
    </source>
</evidence>
<dbReference type="InterPro" id="IPR019378">
    <property type="entry name" value="GDP-Fuc_O-FucTrfase"/>
</dbReference>
<evidence type="ECO:0000256" key="5">
    <source>
        <dbReference type="ARBA" id="ARBA00030350"/>
    </source>
</evidence>
<dbReference type="GO" id="GO:0006004">
    <property type="term" value="P:fucose metabolic process"/>
    <property type="evidence" value="ECO:0007669"/>
    <property type="project" value="UniProtKB-KW"/>
</dbReference>
<keyword evidence="7" id="KW-1185">Reference proteome</keyword>
<evidence type="ECO:0000256" key="1">
    <source>
        <dbReference type="ARBA" id="ARBA00007737"/>
    </source>
</evidence>
<comment type="similarity">
    <text evidence="1">Belongs to the glycosyltransferase GT106 family.</text>
</comment>
<dbReference type="EMBL" id="JALJOR010000007">
    <property type="protein sequence ID" value="KAK9814823.1"/>
    <property type="molecule type" value="Genomic_DNA"/>
</dbReference>
<comment type="caution">
    <text evidence="6">The sequence shown here is derived from an EMBL/GenBank/DDBJ whole genome shotgun (WGS) entry which is preliminary data.</text>
</comment>
<gene>
    <name evidence="6" type="ORF">WJX72_012059</name>
</gene>
<dbReference type="Pfam" id="PF10250">
    <property type="entry name" value="O-FucT"/>
    <property type="match status" value="1"/>
</dbReference>